<dbReference type="RefSeq" id="WP_124977797.1">
    <property type="nucleotide sequence ID" value="NZ_BDQK01000001.1"/>
</dbReference>
<proteinExistence type="predicted"/>
<dbReference type="EMBL" id="BDQK01000001">
    <property type="protein sequence ID" value="GBF79273.1"/>
    <property type="molecule type" value="Genomic_DNA"/>
</dbReference>
<gene>
    <name evidence="1" type="ORF">AsFPU1_0666</name>
</gene>
<organism evidence="1 2">
    <name type="scientific">Aphanothece sacrum FPU1</name>
    <dbReference type="NCBI Taxonomy" id="1920663"/>
    <lineage>
        <taxon>Bacteria</taxon>
        <taxon>Bacillati</taxon>
        <taxon>Cyanobacteriota</taxon>
        <taxon>Cyanophyceae</taxon>
        <taxon>Oscillatoriophycideae</taxon>
        <taxon>Chroococcales</taxon>
        <taxon>Aphanothecaceae</taxon>
        <taxon>Aphanothece</taxon>
    </lineage>
</organism>
<protein>
    <recommendedName>
        <fullName evidence="3">HicB family protein</fullName>
    </recommendedName>
</protein>
<dbReference type="Proteomes" id="UP000287247">
    <property type="component" value="Unassembled WGS sequence"/>
</dbReference>
<keyword evidence="2" id="KW-1185">Reference proteome</keyword>
<dbReference type="SUPFAM" id="SSF143100">
    <property type="entry name" value="TTHA1013/TTHA0281-like"/>
    <property type="match status" value="1"/>
</dbReference>
<dbReference type="OrthoDB" id="5419659at2"/>
<dbReference type="InterPro" id="IPR035069">
    <property type="entry name" value="TTHA1013/TTHA0281-like"/>
</dbReference>
<reference evidence="2" key="1">
    <citation type="submission" date="2017-05" db="EMBL/GenBank/DDBJ databases">
        <title>Physiological properties and genetic analysis related to exopolysaccharide production of fresh-water unicellular cyanobacterium Aphanothece sacrum, Suizenji Nori, that has been cultured as a food source in Japan.</title>
        <authorList>
            <person name="Kanesaki Y."/>
            <person name="Yoshikawa S."/>
            <person name="Ohki K."/>
        </authorList>
    </citation>
    <scope>NUCLEOTIDE SEQUENCE [LARGE SCALE GENOMIC DNA]</scope>
    <source>
        <strain evidence="2">FPU1</strain>
    </source>
</reference>
<dbReference type="AlphaFoldDB" id="A0A401ID91"/>
<evidence type="ECO:0000313" key="2">
    <source>
        <dbReference type="Proteomes" id="UP000287247"/>
    </source>
</evidence>
<accession>A0A401ID91</accession>
<sequence length="83" mass="9720">MIEKMDRPIDYDWDGHTINLYCDEDGDWLAYLLDLPNVSAFGDTPESALNELYEAWEGMKECYKTDGEDLPVATRRKDYSRTF</sequence>
<comment type="caution">
    <text evidence="1">The sequence shown here is derived from an EMBL/GenBank/DDBJ whole genome shotgun (WGS) entry which is preliminary data.</text>
</comment>
<name>A0A401ID91_APHSA</name>
<evidence type="ECO:0008006" key="3">
    <source>
        <dbReference type="Google" id="ProtNLM"/>
    </source>
</evidence>
<dbReference type="Gene3D" id="3.30.160.250">
    <property type="match status" value="1"/>
</dbReference>
<evidence type="ECO:0000313" key="1">
    <source>
        <dbReference type="EMBL" id="GBF79273.1"/>
    </source>
</evidence>